<dbReference type="PANTHER" id="PTHR18964">
    <property type="entry name" value="ROK (REPRESSOR, ORF, KINASE) FAMILY"/>
    <property type="match status" value="1"/>
</dbReference>
<dbReference type="SUPFAM" id="SSF53067">
    <property type="entry name" value="Actin-like ATPase domain"/>
    <property type="match status" value="1"/>
</dbReference>
<accession>A0AAE4C5Q8</accession>
<dbReference type="EMBL" id="JAVDUI010000001">
    <property type="protein sequence ID" value="MDR6891337.1"/>
    <property type="molecule type" value="Genomic_DNA"/>
</dbReference>
<evidence type="ECO:0000313" key="10">
    <source>
        <dbReference type="Proteomes" id="UP001247307"/>
    </source>
</evidence>
<dbReference type="InterPro" id="IPR000600">
    <property type="entry name" value="ROK"/>
</dbReference>
<evidence type="ECO:0000256" key="7">
    <source>
        <dbReference type="ARBA" id="ARBA00022840"/>
    </source>
</evidence>
<dbReference type="GO" id="GO:0005524">
    <property type="term" value="F:ATP binding"/>
    <property type="evidence" value="ECO:0007669"/>
    <property type="project" value="UniProtKB-KW"/>
</dbReference>
<comment type="similarity">
    <text evidence="1">Belongs to the ROK (NagC/XylR) family.</text>
</comment>
<evidence type="ECO:0000256" key="5">
    <source>
        <dbReference type="ARBA" id="ARBA00022741"/>
    </source>
</evidence>
<evidence type="ECO:0000256" key="1">
    <source>
        <dbReference type="ARBA" id="ARBA00006479"/>
    </source>
</evidence>
<reference evidence="9" key="1">
    <citation type="submission" date="2023-07" db="EMBL/GenBank/DDBJ databases">
        <title>Sequencing the genomes of 1000 actinobacteria strains.</title>
        <authorList>
            <person name="Klenk H.-P."/>
        </authorList>
    </citation>
    <scope>NUCLEOTIDE SEQUENCE</scope>
    <source>
        <strain evidence="9">DSM 13988</strain>
    </source>
</reference>
<comment type="caution">
    <text evidence="9">The sequence shown here is derived from an EMBL/GenBank/DDBJ whole genome shotgun (WGS) entry which is preliminary data.</text>
</comment>
<dbReference type="GO" id="GO:0004340">
    <property type="term" value="F:glucokinase activity"/>
    <property type="evidence" value="ECO:0007669"/>
    <property type="project" value="UniProtKB-EC"/>
</dbReference>
<organism evidence="9 10">
    <name type="scientific">Falsarthrobacter nasiphocae</name>
    <dbReference type="NCBI Taxonomy" id="189863"/>
    <lineage>
        <taxon>Bacteria</taxon>
        <taxon>Bacillati</taxon>
        <taxon>Actinomycetota</taxon>
        <taxon>Actinomycetes</taxon>
        <taxon>Micrococcales</taxon>
        <taxon>Micrococcaceae</taxon>
        <taxon>Falsarthrobacter</taxon>
    </lineage>
</organism>
<dbReference type="PANTHER" id="PTHR18964:SF173">
    <property type="entry name" value="GLUCOKINASE"/>
    <property type="match status" value="1"/>
</dbReference>
<evidence type="ECO:0000256" key="8">
    <source>
        <dbReference type="ARBA" id="ARBA00032386"/>
    </source>
</evidence>
<evidence type="ECO:0000256" key="6">
    <source>
        <dbReference type="ARBA" id="ARBA00022777"/>
    </source>
</evidence>
<evidence type="ECO:0000256" key="4">
    <source>
        <dbReference type="ARBA" id="ARBA00022679"/>
    </source>
</evidence>
<dbReference type="EC" id="2.7.1.2" evidence="2"/>
<dbReference type="NCBIfam" id="TIGR00744">
    <property type="entry name" value="ROK_glcA_fam"/>
    <property type="match status" value="1"/>
</dbReference>
<dbReference type="GO" id="GO:0005737">
    <property type="term" value="C:cytoplasm"/>
    <property type="evidence" value="ECO:0007669"/>
    <property type="project" value="InterPro"/>
</dbReference>
<dbReference type="GO" id="GO:0006096">
    <property type="term" value="P:glycolytic process"/>
    <property type="evidence" value="ECO:0007669"/>
    <property type="project" value="InterPro"/>
</dbReference>
<gene>
    <name evidence="9" type="ORF">J2S35_000277</name>
</gene>
<keyword evidence="5" id="KW-0547">Nucleotide-binding</keyword>
<dbReference type="PROSITE" id="PS01125">
    <property type="entry name" value="ROK"/>
    <property type="match status" value="1"/>
</dbReference>
<dbReference type="Proteomes" id="UP001247307">
    <property type="component" value="Unassembled WGS sequence"/>
</dbReference>
<protein>
    <recommendedName>
        <fullName evidence="3">Glucokinase</fullName>
        <ecNumber evidence="2">2.7.1.2</ecNumber>
    </recommendedName>
    <alternativeName>
        <fullName evidence="8">Glucose kinase</fullName>
    </alternativeName>
</protein>
<keyword evidence="7" id="KW-0067">ATP-binding</keyword>
<dbReference type="AlphaFoldDB" id="A0AAE4C5Q8"/>
<dbReference type="InterPro" id="IPR043129">
    <property type="entry name" value="ATPase_NBD"/>
</dbReference>
<dbReference type="RefSeq" id="WP_309849019.1">
    <property type="nucleotide sequence ID" value="NZ_BAAAIU010000004.1"/>
</dbReference>
<keyword evidence="4 9" id="KW-0808">Transferase</keyword>
<evidence type="ECO:0000256" key="2">
    <source>
        <dbReference type="ARBA" id="ARBA00012323"/>
    </source>
</evidence>
<keyword evidence="6" id="KW-0418">Kinase</keyword>
<sequence>MTQKDSAADAACDAIGIDIGGTKIAAGLVASDGTIRRKLVLPTPGSSPREVENVIATLVDELAADSCVSSVGVGAAGWMDLTNSTVLFSPHLAWRNEPLRASLEARLGRPVIVMNDADAAAVAESQFGAGQGETRLVVITLGTGIGGAIVNDGQLERGRWGVGGEFGHQIFVPRGHVCECGNRGCWEQYASGNALGRLGREMFESGGPRVQALAEAASREGRRVDGALVTRVALEGDPLCQELVEEVGEWLGIGLANLAAALDPGRFVIGGGLSSAGELLLRPAREALAKNLTGRGFRPVAEVVLADLGADAGLVGAAESARRSALAGGESHRP</sequence>
<proteinExistence type="inferred from homology"/>
<dbReference type="Gene3D" id="3.30.420.40">
    <property type="match status" value="2"/>
</dbReference>
<evidence type="ECO:0000256" key="3">
    <source>
        <dbReference type="ARBA" id="ARBA00014701"/>
    </source>
</evidence>
<dbReference type="Pfam" id="PF00480">
    <property type="entry name" value="ROK"/>
    <property type="match status" value="1"/>
</dbReference>
<keyword evidence="10" id="KW-1185">Reference proteome</keyword>
<evidence type="ECO:0000313" key="9">
    <source>
        <dbReference type="EMBL" id="MDR6891337.1"/>
    </source>
</evidence>
<dbReference type="InterPro" id="IPR049874">
    <property type="entry name" value="ROK_cs"/>
</dbReference>
<name>A0AAE4C5Q8_9MICC</name>
<dbReference type="InterPro" id="IPR004654">
    <property type="entry name" value="ROK_glcA"/>
</dbReference>